<dbReference type="GeneID" id="92094439"/>
<protein>
    <submittedName>
        <fullName evidence="2">Uncharacterized protein</fullName>
    </submittedName>
</protein>
<gene>
    <name evidence="2" type="ORF">PG994_009967</name>
</gene>
<reference evidence="2 3" key="1">
    <citation type="submission" date="2023-01" db="EMBL/GenBank/DDBJ databases">
        <title>Analysis of 21 Apiospora genomes using comparative genomics revels a genus with tremendous synthesis potential of carbohydrate active enzymes and secondary metabolites.</title>
        <authorList>
            <person name="Sorensen T."/>
        </authorList>
    </citation>
    <scope>NUCLEOTIDE SEQUENCE [LARGE SCALE GENOMIC DNA]</scope>
    <source>
        <strain evidence="2 3">CBS 135458</strain>
    </source>
</reference>
<keyword evidence="3" id="KW-1185">Reference proteome</keyword>
<feature type="region of interest" description="Disordered" evidence="1">
    <location>
        <begin position="143"/>
        <end position="163"/>
    </location>
</feature>
<dbReference type="RefSeq" id="XP_066710486.1">
    <property type="nucleotide sequence ID" value="XM_066861376.1"/>
</dbReference>
<sequence>MSKPDKFRPDKDLRNDIDDAVTQLKSDGWSETTQKQARVFLTHHVLPQIAWRSDYPANIIFVKHERIRLLKEVPIHNLQSGNTWWTVYIYKNEADIGSLTRIATIAFDSRELWEAGYESGVYQHDQELWKTVATLVAASSSRVRPRQAEKHEETSGTRVLSNEAPEYDQKGKTLCLLWYNGQTYKYPEDDPEITSTKERIMQLDWARQEEDYTAAFDRAEEQCDDILARSHAATDDRIKFHLLVSNRENKQASAAELDYLSREYDDIQFNKDSLANHPRLFSSEEKDAFECQKKRRIDRVRDLLEELPAGVSNRSAYAAEDEDETAAPLTARSPVARPAAP</sequence>
<proteinExistence type="predicted"/>
<evidence type="ECO:0000256" key="1">
    <source>
        <dbReference type="SAM" id="MobiDB-lite"/>
    </source>
</evidence>
<comment type="caution">
    <text evidence="2">The sequence shown here is derived from an EMBL/GenBank/DDBJ whole genome shotgun (WGS) entry which is preliminary data.</text>
</comment>
<organism evidence="2 3">
    <name type="scientific">Apiospora phragmitis</name>
    <dbReference type="NCBI Taxonomy" id="2905665"/>
    <lineage>
        <taxon>Eukaryota</taxon>
        <taxon>Fungi</taxon>
        <taxon>Dikarya</taxon>
        <taxon>Ascomycota</taxon>
        <taxon>Pezizomycotina</taxon>
        <taxon>Sordariomycetes</taxon>
        <taxon>Xylariomycetidae</taxon>
        <taxon>Amphisphaeriales</taxon>
        <taxon>Apiosporaceae</taxon>
        <taxon>Apiospora</taxon>
    </lineage>
</organism>
<dbReference type="Proteomes" id="UP001480595">
    <property type="component" value="Unassembled WGS sequence"/>
</dbReference>
<feature type="region of interest" description="Disordered" evidence="1">
    <location>
        <begin position="311"/>
        <end position="341"/>
    </location>
</feature>
<evidence type="ECO:0000313" key="3">
    <source>
        <dbReference type="Proteomes" id="UP001480595"/>
    </source>
</evidence>
<dbReference type="EMBL" id="JAQQWL010000011">
    <property type="protein sequence ID" value="KAK8048237.1"/>
    <property type="molecule type" value="Genomic_DNA"/>
</dbReference>
<evidence type="ECO:0000313" key="2">
    <source>
        <dbReference type="EMBL" id="KAK8048237.1"/>
    </source>
</evidence>
<feature type="compositionally biased region" description="Basic and acidic residues" evidence="1">
    <location>
        <begin position="146"/>
        <end position="155"/>
    </location>
</feature>
<name>A0ABR1TNS6_9PEZI</name>
<accession>A0ABR1TNS6</accession>